<dbReference type="SUPFAM" id="SSF53448">
    <property type="entry name" value="Nucleotide-diphospho-sugar transferases"/>
    <property type="match status" value="1"/>
</dbReference>
<evidence type="ECO:0000256" key="7">
    <source>
        <dbReference type="ARBA" id="ARBA00022989"/>
    </source>
</evidence>
<evidence type="ECO:0000313" key="10">
    <source>
        <dbReference type="EMBL" id="AFY91377.1"/>
    </source>
</evidence>
<dbReference type="OrthoDB" id="9766299at2"/>
<keyword evidence="7 9" id="KW-1133">Transmembrane helix</keyword>
<evidence type="ECO:0000256" key="5">
    <source>
        <dbReference type="ARBA" id="ARBA00022679"/>
    </source>
</evidence>
<name>K9U8I4_CHAP6</name>
<evidence type="ECO:0000256" key="1">
    <source>
        <dbReference type="ARBA" id="ARBA00004141"/>
    </source>
</evidence>
<proteinExistence type="predicted"/>
<dbReference type="InterPro" id="IPR025993">
    <property type="entry name" value="Ceramide_glucosylTrfase"/>
</dbReference>
<evidence type="ECO:0000256" key="6">
    <source>
        <dbReference type="ARBA" id="ARBA00022692"/>
    </source>
</evidence>
<keyword evidence="5 10" id="KW-0808">Transferase</keyword>
<dbReference type="Gene3D" id="3.90.550.10">
    <property type="entry name" value="Spore Coat Polysaccharide Biosynthesis Protein SpsA, Chain A"/>
    <property type="match status" value="1"/>
</dbReference>
<evidence type="ECO:0000256" key="4">
    <source>
        <dbReference type="ARBA" id="ARBA00022676"/>
    </source>
</evidence>
<comment type="pathway">
    <text evidence="2">Lipid metabolism; sphingolipid metabolism.</text>
</comment>
<dbReference type="HOGENOM" id="CLU_062624_1_0_3"/>
<dbReference type="eggNOG" id="COG1215">
    <property type="taxonomic scope" value="Bacteria"/>
</dbReference>
<keyword evidence="11" id="KW-1185">Reference proteome</keyword>
<sequence>MSLLILSIGLLFLAERIGKYLLVENFFQREDEIDRSIEPVVESKVSILQPILSGDPTLWDCLAKNLQMKTSYPTEFLWLIDDDDAEAQIGCRQLIDRYPDISIKLISLPQAPERISPKMFKLIEGLQQALGEMVVVLDDDTILPDRGLDRAIPFLNRPAVGVAFGLPYYLNFSNIWSALVSCVVNSSSLLTYVPYTFLTAPFTINGMFFVMKREVLDRVDGFSGLETSIVDDFAIAKHFRSHGYLLAQTPVCHGISTQIKDANHYFSLLNRWFIFPQESILKSINIRELAIFYSTALISTFIPSIVVGYLVLFPSVSATIYAFIYFGVNAYILTQFNTKYLNNATPDRQILLLLAIQLIMPVHIILALFSPRRIEWRGKTIELNADGSFEIIKQRSVPEI</sequence>
<dbReference type="GO" id="GO:0008120">
    <property type="term" value="F:ceramide glucosyltransferase activity"/>
    <property type="evidence" value="ECO:0007669"/>
    <property type="project" value="TreeGrafter"/>
</dbReference>
<dbReference type="PANTHER" id="PTHR12726">
    <property type="entry name" value="CERAMIDE GLUCOSYLTRANSFERASE"/>
    <property type="match status" value="1"/>
</dbReference>
<evidence type="ECO:0000256" key="9">
    <source>
        <dbReference type="SAM" id="Phobius"/>
    </source>
</evidence>
<comment type="pathway">
    <text evidence="3">Sphingolipid metabolism.</text>
</comment>
<organism evidence="10 11">
    <name type="scientific">Chamaesiphon minutus (strain ATCC 27169 / PCC 6605)</name>
    <dbReference type="NCBI Taxonomy" id="1173020"/>
    <lineage>
        <taxon>Bacteria</taxon>
        <taxon>Bacillati</taxon>
        <taxon>Cyanobacteriota</taxon>
        <taxon>Cyanophyceae</taxon>
        <taxon>Gomontiellales</taxon>
        <taxon>Chamaesiphonaceae</taxon>
        <taxon>Chamaesiphon</taxon>
    </lineage>
</organism>
<dbReference type="KEGG" id="cmp:Cha6605_0070"/>
<protein>
    <submittedName>
        <fullName evidence="10">Glycosyl transferase</fullName>
    </submittedName>
</protein>
<dbReference type="Pfam" id="PF13506">
    <property type="entry name" value="Glyco_transf_21"/>
    <property type="match status" value="1"/>
</dbReference>
<dbReference type="GO" id="GO:0016020">
    <property type="term" value="C:membrane"/>
    <property type="evidence" value="ECO:0007669"/>
    <property type="project" value="UniProtKB-SubCell"/>
</dbReference>
<dbReference type="GO" id="GO:0006679">
    <property type="term" value="P:glucosylceramide biosynthetic process"/>
    <property type="evidence" value="ECO:0007669"/>
    <property type="project" value="TreeGrafter"/>
</dbReference>
<keyword evidence="8 9" id="KW-0472">Membrane</keyword>
<gene>
    <name evidence="10" type="ORF">Cha6605_0070</name>
</gene>
<dbReference type="RefSeq" id="WP_015157572.1">
    <property type="nucleotide sequence ID" value="NC_019697.1"/>
</dbReference>
<dbReference type="EMBL" id="CP003600">
    <property type="protein sequence ID" value="AFY91377.1"/>
    <property type="molecule type" value="Genomic_DNA"/>
</dbReference>
<evidence type="ECO:0000256" key="8">
    <source>
        <dbReference type="ARBA" id="ARBA00023136"/>
    </source>
</evidence>
<keyword evidence="6 9" id="KW-0812">Transmembrane</keyword>
<reference evidence="10 11" key="1">
    <citation type="submission" date="2012-05" db="EMBL/GenBank/DDBJ databases">
        <title>Finished chromosome of genome of Chamaesiphon sp. PCC 6605.</title>
        <authorList>
            <consortium name="US DOE Joint Genome Institute"/>
            <person name="Gugger M."/>
            <person name="Coursin T."/>
            <person name="Rippka R."/>
            <person name="Tandeau De Marsac N."/>
            <person name="Huntemann M."/>
            <person name="Wei C.-L."/>
            <person name="Han J."/>
            <person name="Detter J.C."/>
            <person name="Han C."/>
            <person name="Tapia R."/>
            <person name="Chen A."/>
            <person name="Kyrpides N."/>
            <person name="Mavromatis K."/>
            <person name="Markowitz V."/>
            <person name="Szeto E."/>
            <person name="Ivanova N."/>
            <person name="Pagani I."/>
            <person name="Pati A."/>
            <person name="Goodwin L."/>
            <person name="Nordberg H.P."/>
            <person name="Cantor M.N."/>
            <person name="Hua S.X."/>
            <person name="Woyke T."/>
            <person name="Kerfeld C.A."/>
        </authorList>
    </citation>
    <scope>NUCLEOTIDE SEQUENCE [LARGE SCALE GENOMIC DNA]</scope>
    <source>
        <strain evidence="11">ATCC 27169 / PCC 6605</strain>
    </source>
</reference>
<comment type="subcellular location">
    <subcellularLocation>
        <location evidence="1">Membrane</location>
        <topology evidence="1">Multi-pass membrane protein</topology>
    </subcellularLocation>
</comment>
<feature type="transmembrane region" description="Helical" evidence="9">
    <location>
        <begin position="350"/>
        <end position="369"/>
    </location>
</feature>
<dbReference type="PANTHER" id="PTHR12726:SF0">
    <property type="entry name" value="CERAMIDE GLUCOSYLTRANSFERASE"/>
    <property type="match status" value="1"/>
</dbReference>
<dbReference type="STRING" id="1173020.Cha6605_0070"/>
<feature type="transmembrane region" description="Helical" evidence="9">
    <location>
        <begin position="318"/>
        <end position="338"/>
    </location>
</feature>
<feature type="transmembrane region" description="Helical" evidence="9">
    <location>
        <begin position="290"/>
        <end position="312"/>
    </location>
</feature>
<keyword evidence="4" id="KW-0328">Glycosyltransferase</keyword>
<dbReference type="AlphaFoldDB" id="K9U8I4"/>
<evidence type="ECO:0000256" key="2">
    <source>
        <dbReference type="ARBA" id="ARBA00004760"/>
    </source>
</evidence>
<evidence type="ECO:0000256" key="3">
    <source>
        <dbReference type="ARBA" id="ARBA00004991"/>
    </source>
</evidence>
<dbReference type="Proteomes" id="UP000010366">
    <property type="component" value="Chromosome"/>
</dbReference>
<dbReference type="InterPro" id="IPR029044">
    <property type="entry name" value="Nucleotide-diphossugar_trans"/>
</dbReference>
<evidence type="ECO:0000313" key="11">
    <source>
        <dbReference type="Proteomes" id="UP000010366"/>
    </source>
</evidence>
<accession>K9U8I4</accession>
<feature type="transmembrane region" description="Helical" evidence="9">
    <location>
        <begin position="192"/>
        <end position="211"/>
    </location>
</feature>